<dbReference type="SUPFAM" id="SSF53474">
    <property type="entry name" value="alpha/beta-Hydrolases"/>
    <property type="match status" value="1"/>
</dbReference>
<dbReference type="Pfam" id="PF07167">
    <property type="entry name" value="PhaC_N"/>
    <property type="match status" value="1"/>
</dbReference>
<reference evidence="6 7" key="1">
    <citation type="submission" date="2018-11" db="EMBL/GenBank/DDBJ databases">
        <title>Genome squencing of methanotrophic bacteria isolated from alkaline groundwater in Korea.</title>
        <authorList>
            <person name="Nguyen L.N."/>
        </authorList>
    </citation>
    <scope>NUCLEOTIDE SEQUENCE [LARGE SCALE GENOMIC DNA]</scope>
    <source>
        <strain evidence="6 7">GW6</strain>
    </source>
</reference>
<dbReference type="GO" id="GO:0042619">
    <property type="term" value="P:poly-hydroxybutyrate biosynthetic process"/>
    <property type="evidence" value="ECO:0007669"/>
    <property type="project" value="InterPro"/>
</dbReference>
<feature type="region of interest" description="Disordered" evidence="3">
    <location>
        <begin position="1"/>
        <end position="31"/>
    </location>
</feature>
<name>A0A3G8M8U5_9HYPH</name>
<organism evidence="6 7">
    <name type="scientific">Methylocystis rosea</name>
    <dbReference type="NCBI Taxonomy" id="173366"/>
    <lineage>
        <taxon>Bacteria</taxon>
        <taxon>Pseudomonadati</taxon>
        <taxon>Pseudomonadota</taxon>
        <taxon>Alphaproteobacteria</taxon>
        <taxon>Hyphomicrobiales</taxon>
        <taxon>Methylocystaceae</taxon>
        <taxon>Methylocystis</taxon>
    </lineage>
</organism>
<evidence type="ECO:0000256" key="1">
    <source>
        <dbReference type="ARBA" id="ARBA00022679"/>
    </source>
</evidence>
<dbReference type="PANTHER" id="PTHR36837:SF5">
    <property type="entry name" value="POLY-3-HYDROXYBUTYRATE SYNTHASE"/>
    <property type="match status" value="1"/>
</dbReference>
<protein>
    <submittedName>
        <fullName evidence="6">Alpha/beta fold hydrolase</fullName>
    </submittedName>
</protein>
<feature type="domain" description="Poly-beta-hydroxybutyrate polymerase N-terminal" evidence="4">
    <location>
        <begin position="142"/>
        <end position="311"/>
    </location>
</feature>
<accession>A0A3G8M8U5</accession>
<dbReference type="EMBL" id="CP034086">
    <property type="protein sequence ID" value="AZG77218.1"/>
    <property type="molecule type" value="Genomic_DNA"/>
</dbReference>
<evidence type="ECO:0000313" key="7">
    <source>
        <dbReference type="Proteomes" id="UP000273982"/>
    </source>
</evidence>
<evidence type="ECO:0000313" key="6">
    <source>
        <dbReference type="EMBL" id="AZG77218.1"/>
    </source>
</evidence>
<dbReference type="Gene3D" id="3.40.50.1820">
    <property type="entry name" value="alpha/beta hydrolase"/>
    <property type="match status" value="1"/>
</dbReference>
<dbReference type="PANTHER" id="PTHR36837">
    <property type="entry name" value="POLY(3-HYDROXYALKANOATE) POLYMERASE SUBUNIT PHAC"/>
    <property type="match status" value="1"/>
</dbReference>
<dbReference type="AlphaFoldDB" id="A0A3G8M8U5"/>
<evidence type="ECO:0000256" key="2">
    <source>
        <dbReference type="ARBA" id="ARBA00023315"/>
    </source>
</evidence>
<dbReference type="Proteomes" id="UP000273982">
    <property type="component" value="Chromosome"/>
</dbReference>
<feature type="compositionally biased region" description="Low complexity" evidence="3">
    <location>
        <begin position="7"/>
        <end position="29"/>
    </location>
</feature>
<dbReference type="RefSeq" id="WP_124738933.1">
    <property type="nucleotide sequence ID" value="NZ_CP034086.1"/>
</dbReference>
<dbReference type="InterPro" id="IPR022211">
    <property type="entry name" value="PHBC_N"/>
</dbReference>
<dbReference type="GO" id="GO:0016746">
    <property type="term" value="F:acyltransferase activity"/>
    <property type="evidence" value="ECO:0007669"/>
    <property type="project" value="UniProtKB-KW"/>
</dbReference>
<evidence type="ECO:0000259" key="4">
    <source>
        <dbReference type="Pfam" id="PF07167"/>
    </source>
</evidence>
<sequence length="627" mass="69819">MTKHPHAAQPNPAHAEQASSSHGHPSPAHDFPRLASRAFVEAWPSAFLAAERAADKDPYGYAALSNVIDRSLHASVAHLTGGLSPASMASAYWDWAAHLASAPGKQMQLAEKAMRKTWRFANYAGRCALQSKAAPCIEPLPQDKRFAGEAWRGWPYALLYQGFLLNQQWWHNATTGIRGVTKQHEDVVEFASRQLLDMFSPSNFLLTNPEALQRTLETGGVNLVYGLQNFLEDMERRAGGKRPVGAEAFVPGQNVAITPGKVIYRNRLIELIQYAPATQTVRPEPVLITPAWIMKYYILDLSPHNSLVRFLTEQGFTVFMISWRNPSAEDRDLDMEAYRRLGVMAALDVISRLMPDRKIHAAGYCLGGTLLAIAAAAMARDNDDRLKSVTLLAAQTDFTEAGELTLFVNESQLDFLEDLMWEHGFLDSKEMAGAFQLLRSNDLVWSYALKSYLMGEREPMTDMMAWNADATRMPYKMHSEYLRRLFLNNDLAEGRLRVNGGAVALSEIRAPIFAVGTERDHVAPWRSVYKIHLLADAQITFLLTSGGHNAGIVSAPEKKRGDYRFTHRVNGEHYADPAEWVKIATVREGSWWPEWSAWLAARSGPPVAPPAMADALCDAPGTYVLQS</sequence>
<keyword evidence="2" id="KW-0012">Acyltransferase</keyword>
<feature type="domain" description="Poly-beta-hydroxybutyrate polymerase N-terminal" evidence="5">
    <location>
        <begin position="66"/>
        <end position="105"/>
    </location>
</feature>
<evidence type="ECO:0000256" key="3">
    <source>
        <dbReference type="SAM" id="MobiDB-lite"/>
    </source>
</evidence>
<gene>
    <name evidence="6" type="ORF">EHO51_10980</name>
</gene>
<dbReference type="KEGG" id="mros:EHO51_10980"/>
<dbReference type="InterPro" id="IPR010941">
    <property type="entry name" value="PhaC_N"/>
</dbReference>
<keyword evidence="1" id="KW-0808">Transferase</keyword>
<keyword evidence="6" id="KW-0378">Hydrolase</keyword>
<proteinExistence type="predicted"/>
<dbReference type="GO" id="GO:0016787">
    <property type="term" value="F:hydrolase activity"/>
    <property type="evidence" value="ECO:0007669"/>
    <property type="project" value="UniProtKB-KW"/>
</dbReference>
<dbReference type="InterPro" id="IPR051321">
    <property type="entry name" value="PHA/PHB_synthase"/>
</dbReference>
<dbReference type="InterPro" id="IPR029058">
    <property type="entry name" value="AB_hydrolase_fold"/>
</dbReference>
<evidence type="ECO:0000259" key="5">
    <source>
        <dbReference type="Pfam" id="PF12551"/>
    </source>
</evidence>
<dbReference type="Pfam" id="PF12551">
    <property type="entry name" value="PHBC_N"/>
    <property type="match status" value="1"/>
</dbReference>